<dbReference type="RefSeq" id="WP_258731648.1">
    <property type="nucleotide sequence ID" value="NZ_JANTHZ010000002.1"/>
</dbReference>
<dbReference type="CDD" id="cd07377">
    <property type="entry name" value="WHTH_GntR"/>
    <property type="match status" value="1"/>
</dbReference>
<evidence type="ECO:0000256" key="2">
    <source>
        <dbReference type="ARBA" id="ARBA00023125"/>
    </source>
</evidence>
<dbReference type="Gene3D" id="1.20.120.530">
    <property type="entry name" value="GntR ligand-binding domain-like"/>
    <property type="match status" value="1"/>
</dbReference>
<dbReference type="Pfam" id="PF00392">
    <property type="entry name" value="GntR"/>
    <property type="match status" value="1"/>
</dbReference>
<keyword evidence="2" id="KW-0238">DNA-binding</keyword>
<protein>
    <submittedName>
        <fullName evidence="5">GntR family transcriptional regulator</fullName>
    </submittedName>
</protein>
<dbReference type="SMART" id="SM00895">
    <property type="entry name" value="FCD"/>
    <property type="match status" value="1"/>
</dbReference>
<evidence type="ECO:0000256" key="3">
    <source>
        <dbReference type="ARBA" id="ARBA00023163"/>
    </source>
</evidence>
<dbReference type="InterPro" id="IPR000524">
    <property type="entry name" value="Tscrpt_reg_HTH_GntR"/>
</dbReference>
<dbReference type="SUPFAM" id="SSF48008">
    <property type="entry name" value="GntR ligand-binding domain-like"/>
    <property type="match status" value="1"/>
</dbReference>
<accession>A0A9X2PHL5</accession>
<feature type="domain" description="HTH gntR-type" evidence="4">
    <location>
        <begin position="18"/>
        <end position="86"/>
    </location>
</feature>
<dbReference type="InterPro" id="IPR036388">
    <property type="entry name" value="WH-like_DNA-bd_sf"/>
</dbReference>
<evidence type="ECO:0000259" key="4">
    <source>
        <dbReference type="PROSITE" id="PS50949"/>
    </source>
</evidence>
<dbReference type="PROSITE" id="PS50949">
    <property type="entry name" value="HTH_GNTR"/>
    <property type="match status" value="1"/>
</dbReference>
<reference evidence="5" key="1">
    <citation type="submission" date="2022-08" db="EMBL/GenBank/DDBJ databases">
        <authorList>
            <person name="Li F."/>
        </authorList>
    </citation>
    <scope>NUCLEOTIDE SEQUENCE</scope>
    <source>
        <strain evidence="5">MQZ15Z-1</strain>
    </source>
</reference>
<gene>
    <name evidence="5" type="ORF">NVS89_05895</name>
</gene>
<evidence type="ECO:0000256" key="1">
    <source>
        <dbReference type="ARBA" id="ARBA00023015"/>
    </source>
</evidence>
<organism evidence="5 6">
    <name type="scientific">Ancylobacter mangrovi</name>
    <dbReference type="NCBI Taxonomy" id="2972472"/>
    <lineage>
        <taxon>Bacteria</taxon>
        <taxon>Pseudomonadati</taxon>
        <taxon>Pseudomonadota</taxon>
        <taxon>Alphaproteobacteria</taxon>
        <taxon>Hyphomicrobiales</taxon>
        <taxon>Xanthobacteraceae</taxon>
        <taxon>Ancylobacter</taxon>
    </lineage>
</organism>
<dbReference type="PRINTS" id="PR00035">
    <property type="entry name" value="HTHGNTR"/>
</dbReference>
<dbReference type="InterPro" id="IPR008920">
    <property type="entry name" value="TF_FadR/GntR_C"/>
</dbReference>
<keyword evidence="3" id="KW-0804">Transcription</keyword>
<evidence type="ECO:0000313" key="5">
    <source>
        <dbReference type="EMBL" id="MCS0494623.1"/>
    </source>
</evidence>
<dbReference type="PANTHER" id="PTHR43537:SF5">
    <property type="entry name" value="UXU OPERON TRANSCRIPTIONAL REGULATOR"/>
    <property type="match status" value="1"/>
</dbReference>
<keyword evidence="1" id="KW-0805">Transcription regulation</keyword>
<evidence type="ECO:0000313" key="6">
    <source>
        <dbReference type="Proteomes" id="UP001151088"/>
    </source>
</evidence>
<proteinExistence type="predicted"/>
<dbReference type="Gene3D" id="1.10.10.10">
    <property type="entry name" value="Winged helix-like DNA-binding domain superfamily/Winged helix DNA-binding domain"/>
    <property type="match status" value="1"/>
</dbReference>
<dbReference type="InterPro" id="IPR036390">
    <property type="entry name" value="WH_DNA-bd_sf"/>
</dbReference>
<dbReference type="InterPro" id="IPR011711">
    <property type="entry name" value="GntR_C"/>
</dbReference>
<dbReference type="SUPFAM" id="SSF46785">
    <property type="entry name" value="Winged helix' DNA-binding domain"/>
    <property type="match status" value="1"/>
</dbReference>
<dbReference type="AlphaFoldDB" id="A0A9X2PHL5"/>
<keyword evidence="6" id="KW-1185">Reference proteome</keyword>
<dbReference type="EMBL" id="JANTHZ010000002">
    <property type="protein sequence ID" value="MCS0494623.1"/>
    <property type="molecule type" value="Genomic_DNA"/>
</dbReference>
<name>A0A9X2PHL5_9HYPH</name>
<dbReference type="PANTHER" id="PTHR43537">
    <property type="entry name" value="TRANSCRIPTIONAL REGULATOR, GNTR FAMILY"/>
    <property type="match status" value="1"/>
</dbReference>
<comment type="caution">
    <text evidence="5">The sequence shown here is derived from an EMBL/GenBank/DDBJ whole genome shotgun (WGS) entry which is preliminary data.</text>
</comment>
<sequence length="239" mass="26445">MTDLPINQLEGFQPISRRQVSGEVARQIQHLIATRRMKAGDRLPTERELAAALGVGRGAVREGVKLLAGLGIVEVRQGSGTYVRESQRIVLLDPSLVGSSEGLRLLKQATAVRRLIDCAAVELAATAARPEDLAEISAYLERAESEPLRTKLAHAIDLTFEAMIGRAGGNPYLEAVQAEAHRYFRAAWEQQGFMPRPAADRSAQHWAILHALERRDPQEARARMEEHFDLQALDRDETA</sequence>
<dbReference type="GO" id="GO:0003677">
    <property type="term" value="F:DNA binding"/>
    <property type="evidence" value="ECO:0007669"/>
    <property type="project" value="UniProtKB-KW"/>
</dbReference>
<dbReference type="SMART" id="SM00345">
    <property type="entry name" value="HTH_GNTR"/>
    <property type="match status" value="1"/>
</dbReference>
<dbReference type="Proteomes" id="UP001151088">
    <property type="component" value="Unassembled WGS sequence"/>
</dbReference>
<dbReference type="GO" id="GO:0003700">
    <property type="term" value="F:DNA-binding transcription factor activity"/>
    <property type="evidence" value="ECO:0007669"/>
    <property type="project" value="InterPro"/>
</dbReference>
<dbReference type="Pfam" id="PF07729">
    <property type="entry name" value="FCD"/>
    <property type="match status" value="1"/>
</dbReference>